<name>A0A0F9HIV3_9ZZZZ</name>
<dbReference type="EMBL" id="LAZR01014933">
    <property type="protein sequence ID" value="KKM15331.1"/>
    <property type="molecule type" value="Genomic_DNA"/>
</dbReference>
<comment type="caution">
    <text evidence="1">The sequence shown here is derived from an EMBL/GenBank/DDBJ whole genome shotgun (WGS) entry which is preliminary data.</text>
</comment>
<evidence type="ECO:0000313" key="1">
    <source>
        <dbReference type="EMBL" id="KKM15331.1"/>
    </source>
</evidence>
<reference evidence="1" key="1">
    <citation type="journal article" date="2015" name="Nature">
        <title>Complex archaea that bridge the gap between prokaryotes and eukaryotes.</title>
        <authorList>
            <person name="Spang A."/>
            <person name="Saw J.H."/>
            <person name="Jorgensen S.L."/>
            <person name="Zaremba-Niedzwiedzka K."/>
            <person name="Martijn J."/>
            <person name="Lind A.E."/>
            <person name="van Eijk R."/>
            <person name="Schleper C."/>
            <person name="Guy L."/>
            <person name="Ettema T.J."/>
        </authorList>
    </citation>
    <scope>NUCLEOTIDE SEQUENCE</scope>
</reference>
<sequence length="54" mass="6050">MERVEGPNGRYLGRVYKTPSAWVAEPYLSQVALIPCNSQDEAIQTVKRLGTEAR</sequence>
<dbReference type="AlphaFoldDB" id="A0A0F9HIV3"/>
<accession>A0A0F9HIV3</accession>
<gene>
    <name evidence="1" type="ORF">LCGC14_1697180</name>
</gene>
<proteinExistence type="predicted"/>
<protein>
    <submittedName>
        <fullName evidence="1">Uncharacterized protein</fullName>
    </submittedName>
</protein>
<organism evidence="1">
    <name type="scientific">marine sediment metagenome</name>
    <dbReference type="NCBI Taxonomy" id="412755"/>
    <lineage>
        <taxon>unclassified sequences</taxon>
        <taxon>metagenomes</taxon>
        <taxon>ecological metagenomes</taxon>
    </lineage>
</organism>